<protein>
    <submittedName>
        <fullName evidence="1">Uncharacterized protein</fullName>
    </submittedName>
</protein>
<accession>A0AAU0MJS7</accession>
<gene>
    <name evidence="1" type="ORF">RYJ27_03110</name>
</gene>
<dbReference type="KEGG" id="mliy:RYJ27_03110"/>
<dbReference type="RefSeq" id="WP_330171300.1">
    <property type="nucleotide sequence ID" value="NZ_CP137080.1"/>
</dbReference>
<dbReference type="EMBL" id="CP137080">
    <property type="protein sequence ID" value="WOQ70219.1"/>
    <property type="molecule type" value="Genomic_DNA"/>
</dbReference>
<evidence type="ECO:0000313" key="1">
    <source>
        <dbReference type="EMBL" id="WOQ70219.1"/>
    </source>
</evidence>
<organism evidence="1 2">
    <name type="scientific">Microbacterium limosum</name>
    <dbReference type="NCBI Taxonomy" id="3079935"/>
    <lineage>
        <taxon>Bacteria</taxon>
        <taxon>Bacillati</taxon>
        <taxon>Actinomycetota</taxon>
        <taxon>Actinomycetes</taxon>
        <taxon>Micrococcales</taxon>
        <taxon>Microbacteriaceae</taxon>
        <taxon>Microbacterium</taxon>
    </lineage>
</organism>
<dbReference type="AlphaFoldDB" id="A0AAU0MJS7"/>
<keyword evidence="2" id="KW-1185">Reference proteome</keyword>
<sequence>MLDGGPRDGQLVDDLPVGYERASQGRRSQVEVVEGLVAERAGWIPRDMRAVFGPDLYALRDRTYPFLKGSGASDSR</sequence>
<reference evidence="1 2" key="1">
    <citation type="submission" date="2023-10" db="EMBL/GenBank/DDBJ databases">
        <title>Y20.</title>
        <authorList>
            <person name="Zhang G."/>
            <person name="Ding Y."/>
        </authorList>
    </citation>
    <scope>NUCLEOTIDE SEQUENCE [LARGE SCALE GENOMIC DNA]</scope>
    <source>
        <strain evidence="1 2">Y20</strain>
    </source>
</reference>
<evidence type="ECO:0000313" key="2">
    <source>
        <dbReference type="Proteomes" id="UP001329313"/>
    </source>
</evidence>
<proteinExistence type="predicted"/>
<name>A0AAU0MJS7_9MICO</name>
<dbReference type="Proteomes" id="UP001329313">
    <property type="component" value="Chromosome"/>
</dbReference>